<dbReference type="SUPFAM" id="SSF52172">
    <property type="entry name" value="CheY-like"/>
    <property type="match status" value="1"/>
</dbReference>
<dbReference type="InterPro" id="IPR001789">
    <property type="entry name" value="Sig_transdc_resp-reg_receiver"/>
</dbReference>
<reference evidence="9" key="2">
    <citation type="submission" date="2020-09" db="EMBL/GenBank/DDBJ databases">
        <authorList>
            <person name="Sun Q."/>
            <person name="Zhou Y."/>
        </authorList>
    </citation>
    <scope>NUCLEOTIDE SEQUENCE</scope>
    <source>
        <strain evidence="9">CGMCC 4.7306</strain>
    </source>
</reference>
<feature type="DNA-binding region" description="OmpR/PhoB-type" evidence="6">
    <location>
        <begin position="179"/>
        <end position="277"/>
    </location>
</feature>
<dbReference type="InterPro" id="IPR011006">
    <property type="entry name" value="CheY-like_superfamily"/>
</dbReference>
<evidence type="ECO:0000256" key="3">
    <source>
        <dbReference type="ARBA" id="ARBA00023125"/>
    </source>
</evidence>
<keyword evidence="4" id="KW-0804">Transcription</keyword>
<feature type="domain" description="Response regulatory" evidence="7">
    <location>
        <begin position="52"/>
        <end position="166"/>
    </location>
</feature>
<keyword evidence="1 5" id="KW-0597">Phosphoprotein</keyword>
<dbReference type="CDD" id="cd17574">
    <property type="entry name" value="REC_OmpR"/>
    <property type="match status" value="1"/>
</dbReference>
<dbReference type="SUPFAM" id="SSF46894">
    <property type="entry name" value="C-terminal effector domain of the bipartite response regulators"/>
    <property type="match status" value="1"/>
</dbReference>
<evidence type="ECO:0000256" key="4">
    <source>
        <dbReference type="ARBA" id="ARBA00023163"/>
    </source>
</evidence>
<dbReference type="AlphaFoldDB" id="A0A917S7V4"/>
<dbReference type="GO" id="GO:0006355">
    <property type="term" value="P:regulation of DNA-templated transcription"/>
    <property type="evidence" value="ECO:0007669"/>
    <property type="project" value="InterPro"/>
</dbReference>
<dbReference type="Gene3D" id="6.10.250.690">
    <property type="match status" value="1"/>
</dbReference>
<dbReference type="InterPro" id="IPR016032">
    <property type="entry name" value="Sig_transdc_resp-reg_C-effctor"/>
</dbReference>
<evidence type="ECO:0000256" key="2">
    <source>
        <dbReference type="ARBA" id="ARBA00023015"/>
    </source>
</evidence>
<protein>
    <submittedName>
        <fullName evidence="9">DNA-binding response regulator</fullName>
    </submittedName>
</protein>
<evidence type="ECO:0000256" key="5">
    <source>
        <dbReference type="PROSITE-ProRule" id="PRU00169"/>
    </source>
</evidence>
<organism evidence="9 10">
    <name type="scientific">Microlunatus endophyticus</name>
    <dbReference type="NCBI Taxonomy" id="1716077"/>
    <lineage>
        <taxon>Bacteria</taxon>
        <taxon>Bacillati</taxon>
        <taxon>Actinomycetota</taxon>
        <taxon>Actinomycetes</taxon>
        <taxon>Propionibacteriales</taxon>
        <taxon>Propionibacteriaceae</taxon>
        <taxon>Microlunatus</taxon>
    </lineage>
</organism>
<evidence type="ECO:0000256" key="1">
    <source>
        <dbReference type="ARBA" id="ARBA00022553"/>
    </source>
</evidence>
<gene>
    <name evidence="9" type="ORF">GCM10011575_20520</name>
</gene>
<dbReference type="GO" id="GO:0000976">
    <property type="term" value="F:transcription cis-regulatory region binding"/>
    <property type="evidence" value="ECO:0007669"/>
    <property type="project" value="TreeGrafter"/>
</dbReference>
<accession>A0A917S7V4</accession>
<dbReference type="CDD" id="cd00383">
    <property type="entry name" value="trans_reg_C"/>
    <property type="match status" value="1"/>
</dbReference>
<evidence type="ECO:0000313" key="10">
    <source>
        <dbReference type="Proteomes" id="UP000613840"/>
    </source>
</evidence>
<dbReference type="SMART" id="SM00862">
    <property type="entry name" value="Trans_reg_C"/>
    <property type="match status" value="1"/>
</dbReference>
<proteinExistence type="predicted"/>
<comment type="caution">
    <text evidence="9">The sequence shown here is derived from an EMBL/GenBank/DDBJ whole genome shotgun (WGS) entry which is preliminary data.</text>
</comment>
<dbReference type="InterPro" id="IPR036388">
    <property type="entry name" value="WH-like_DNA-bd_sf"/>
</dbReference>
<sequence>MTWTDSMVENLDSQQVADHDQTLSVRLRPMRDSAGSGSIRGEDSYAGGVSAQVLIVEDDQMLADVLASYLTRAGHRVTLARDGSEAVTVWQRTVPDVVLLDVMLPTLSGLEVLRRRRAAGDRAAVIIISARGDEPDRLVGLEVGADDYVVKPLSPREIVLRTEALLRRAEQLTGSRLRDRAIVLGDTEIDLAARTASKRGEPLGLTSREFDLLAFLAGHPGETFSKSALLNRVWGWDFGDNSTVTVHVRRLRQKIEADASDPRLVLTVGREGYRAAREDELA</sequence>
<evidence type="ECO:0000259" key="7">
    <source>
        <dbReference type="PROSITE" id="PS50110"/>
    </source>
</evidence>
<dbReference type="PANTHER" id="PTHR48111:SF4">
    <property type="entry name" value="DNA-BINDING DUAL TRANSCRIPTIONAL REGULATOR OMPR"/>
    <property type="match status" value="1"/>
</dbReference>
<dbReference type="PANTHER" id="PTHR48111">
    <property type="entry name" value="REGULATOR OF RPOS"/>
    <property type="match status" value="1"/>
</dbReference>
<keyword evidence="10" id="KW-1185">Reference proteome</keyword>
<reference evidence="9" key="1">
    <citation type="journal article" date="2014" name="Int. J. Syst. Evol. Microbiol.">
        <title>Complete genome sequence of Corynebacterium casei LMG S-19264T (=DSM 44701T), isolated from a smear-ripened cheese.</title>
        <authorList>
            <consortium name="US DOE Joint Genome Institute (JGI-PGF)"/>
            <person name="Walter F."/>
            <person name="Albersmeier A."/>
            <person name="Kalinowski J."/>
            <person name="Ruckert C."/>
        </authorList>
    </citation>
    <scope>NUCLEOTIDE SEQUENCE</scope>
    <source>
        <strain evidence="9">CGMCC 4.7306</strain>
    </source>
</reference>
<dbReference type="Gene3D" id="1.10.10.10">
    <property type="entry name" value="Winged helix-like DNA-binding domain superfamily/Winged helix DNA-binding domain"/>
    <property type="match status" value="1"/>
</dbReference>
<keyword evidence="3 6" id="KW-0238">DNA-binding</keyword>
<dbReference type="PROSITE" id="PS50110">
    <property type="entry name" value="RESPONSE_REGULATORY"/>
    <property type="match status" value="1"/>
</dbReference>
<dbReference type="Pfam" id="PF00486">
    <property type="entry name" value="Trans_reg_C"/>
    <property type="match status" value="1"/>
</dbReference>
<dbReference type="GO" id="GO:0005829">
    <property type="term" value="C:cytosol"/>
    <property type="evidence" value="ECO:0007669"/>
    <property type="project" value="TreeGrafter"/>
</dbReference>
<dbReference type="SMART" id="SM00448">
    <property type="entry name" value="REC"/>
    <property type="match status" value="1"/>
</dbReference>
<feature type="modified residue" description="4-aspartylphosphate" evidence="5">
    <location>
        <position position="101"/>
    </location>
</feature>
<dbReference type="InterPro" id="IPR001867">
    <property type="entry name" value="OmpR/PhoB-type_DNA-bd"/>
</dbReference>
<keyword evidence="2" id="KW-0805">Transcription regulation</keyword>
<dbReference type="GO" id="GO:0000156">
    <property type="term" value="F:phosphorelay response regulator activity"/>
    <property type="evidence" value="ECO:0007669"/>
    <property type="project" value="TreeGrafter"/>
</dbReference>
<dbReference type="Gene3D" id="3.40.50.2300">
    <property type="match status" value="1"/>
</dbReference>
<dbReference type="EMBL" id="BMMZ01000004">
    <property type="protein sequence ID" value="GGL61900.1"/>
    <property type="molecule type" value="Genomic_DNA"/>
</dbReference>
<dbReference type="Pfam" id="PF00072">
    <property type="entry name" value="Response_reg"/>
    <property type="match status" value="1"/>
</dbReference>
<evidence type="ECO:0000256" key="6">
    <source>
        <dbReference type="PROSITE-ProRule" id="PRU01091"/>
    </source>
</evidence>
<dbReference type="GO" id="GO:0032993">
    <property type="term" value="C:protein-DNA complex"/>
    <property type="evidence" value="ECO:0007669"/>
    <property type="project" value="TreeGrafter"/>
</dbReference>
<name>A0A917S7V4_9ACTN</name>
<evidence type="ECO:0000259" key="8">
    <source>
        <dbReference type="PROSITE" id="PS51755"/>
    </source>
</evidence>
<dbReference type="PROSITE" id="PS51755">
    <property type="entry name" value="OMPR_PHOB"/>
    <property type="match status" value="1"/>
</dbReference>
<dbReference type="InterPro" id="IPR039420">
    <property type="entry name" value="WalR-like"/>
</dbReference>
<evidence type="ECO:0000313" key="9">
    <source>
        <dbReference type="EMBL" id="GGL61900.1"/>
    </source>
</evidence>
<dbReference type="Proteomes" id="UP000613840">
    <property type="component" value="Unassembled WGS sequence"/>
</dbReference>
<feature type="domain" description="OmpR/PhoB-type" evidence="8">
    <location>
        <begin position="179"/>
        <end position="277"/>
    </location>
</feature>